<keyword evidence="13" id="KW-1071">Ligand-gated ion channel</keyword>
<feature type="domain" description="Ionotropic glutamate receptor C-terminal" evidence="19">
    <location>
        <begin position="247"/>
        <end position="460"/>
    </location>
</feature>
<dbReference type="SUPFAM" id="SSF81324">
    <property type="entry name" value="Voltage-gated potassium channels"/>
    <property type="match status" value="1"/>
</dbReference>
<dbReference type="PRINTS" id="PR00177">
    <property type="entry name" value="NMDARECEPTOR"/>
</dbReference>
<feature type="binding site" evidence="16">
    <location>
        <position position="506"/>
    </location>
    <ligand>
        <name>L-glutamate</name>
        <dbReference type="ChEBI" id="CHEBI:29985"/>
    </ligand>
</feature>
<feature type="binding site" evidence="16">
    <location>
        <position position="341"/>
    </location>
    <ligand>
        <name>L-glutamate</name>
        <dbReference type="ChEBI" id="CHEBI:29985"/>
    </ligand>
</feature>
<dbReference type="Gene3D" id="3.40.50.2300">
    <property type="match status" value="1"/>
</dbReference>
<dbReference type="Gene3D" id="1.10.287.70">
    <property type="match status" value="1"/>
</dbReference>
<evidence type="ECO:0000256" key="10">
    <source>
        <dbReference type="ARBA" id="ARBA00023170"/>
    </source>
</evidence>
<comment type="subcellular location">
    <subcellularLocation>
        <location evidence="15">Postsynaptic cell membrane</location>
        <topology evidence="15">Multi-pass membrane protein</topology>
    </subcellularLocation>
</comment>
<evidence type="ECO:0000256" key="14">
    <source>
        <dbReference type="ARBA" id="ARBA00023303"/>
    </source>
</evidence>
<evidence type="ECO:0000256" key="1">
    <source>
        <dbReference type="ARBA" id="ARBA00008685"/>
    </source>
</evidence>
<keyword evidence="4 18" id="KW-0812">Transmembrane</keyword>
<feature type="binding site" evidence="16">
    <location>
        <position position="505"/>
    </location>
    <ligand>
        <name>L-glutamate</name>
        <dbReference type="ChEBI" id="CHEBI:29985"/>
    </ligand>
</feature>
<dbReference type="SUPFAM" id="SSF53822">
    <property type="entry name" value="Periplasmic binding protein-like I"/>
    <property type="match status" value="1"/>
</dbReference>
<dbReference type="SMART" id="SM00079">
    <property type="entry name" value="PBPe"/>
    <property type="match status" value="1"/>
</dbReference>
<dbReference type="InterPro" id="IPR001508">
    <property type="entry name" value="Iono_Glu_rcpt_met"/>
</dbReference>
<evidence type="ECO:0000256" key="5">
    <source>
        <dbReference type="ARBA" id="ARBA00022729"/>
    </source>
</evidence>
<dbReference type="OrthoDB" id="5984008at2759"/>
<dbReference type="FunFam" id="1.10.287.70:FF:000067">
    <property type="entry name" value="glutamate receptor 2 isoform X1"/>
    <property type="match status" value="1"/>
</dbReference>
<keyword evidence="7" id="KW-0770">Synapse</keyword>
<dbReference type="SMART" id="SM00918">
    <property type="entry name" value="Lig_chan-Glu_bd"/>
    <property type="match status" value="1"/>
</dbReference>
<evidence type="ECO:0000256" key="17">
    <source>
        <dbReference type="PIRSR" id="PIRSR601508-2"/>
    </source>
</evidence>
<dbReference type="InterPro" id="IPR001320">
    <property type="entry name" value="Iontro_rcpt_C"/>
</dbReference>
<evidence type="ECO:0000256" key="18">
    <source>
        <dbReference type="SAM" id="Phobius"/>
    </source>
</evidence>
<feature type="transmembrane region" description="Helical" evidence="18">
    <location>
        <begin position="381"/>
        <end position="399"/>
    </location>
</feature>
<feature type="domain" description="Ionotropic glutamate receptor L-glutamate and glycine-binding" evidence="20">
    <location>
        <begin position="257"/>
        <end position="325"/>
    </location>
</feature>
<dbReference type="OMA" id="CCSKHIF"/>
<evidence type="ECO:0000256" key="7">
    <source>
        <dbReference type="ARBA" id="ARBA00023018"/>
    </source>
</evidence>
<dbReference type="SUPFAM" id="SSF53850">
    <property type="entry name" value="Periplasmic binding protein-like II"/>
    <property type="match status" value="1"/>
</dbReference>
<evidence type="ECO:0000259" key="20">
    <source>
        <dbReference type="SMART" id="SM00918"/>
    </source>
</evidence>
<evidence type="ECO:0000256" key="2">
    <source>
        <dbReference type="ARBA" id="ARBA00022448"/>
    </source>
</evidence>
<evidence type="ECO:0000256" key="3">
    <source>
        <dbReference type="ARBA" id="ARBA00022475"/>
    </source>
</evidence>
<keyword evidence="11" id="KW-0325">Glycoprotein</keyword>
<dbReference type="Gene3D" id="3.40.190.10">
    <property type="entry name" value="Periplasmic binding protein-like II"/>
    <property type="match status" value="1"/>
</dbReference>
<proteinExistence type="inferred from homology"/>
<dbReference type="GO" id="GO:0022824">
    <property type="term" value="F:transmitter-gated monoatomic ion channel activity"/>
    <property type="evidence" value="ECO:0007669"/>
    <property type="project" value="UniProtKB-ARBA"/>
</dbReference>
<dbReference type="FunFam" id="3.40.190.10:FF:000001">
    <property type="entry name" value="Glutamate receptor ionotropic, kainate 2"/>
    <property type="match status" value="1"/>
</dbReference>
<protein>
    <recommendedName>
        <fullName evidence="23">Glutamate receptor</fullName>
    </recommendedName>
</protein>
<feature type="binding site" evidence="16">
    <location>
        <position position="334"/>
    </location>
    <ligand>
        <name>L-glutamate</name>
        <dbReference type="ChEBI" id="CHEBI:29985"/>
    </ligand>
</feature>
<evidence type="ECO:0000256" key="12">
    <source>
        <dbReference type="ARBA" id="ARBA00023257"/>
    </source>
</evidence>
<dbReference type="InterPro" id="IPR028082">
    <property type="entry name" value="Peripla_BP_I"/>
</dbReference>
<feature type="binding site" evidence="16">
    <location>
        <position position="336"/>
    </location>
    <ligand>
        <name>L-glutamate</name>
        <dbReference type="ChEBI" id="CHEBI:29985"/>
    </ligand>
</feature>
<keyword evidence="10" id="KW-0675">Receptor</keyword>
<dbReference type="AlphaFoldDB" id="A0A9J6H902"/>
<dbReference type="GO" id="GO:0007166">
    <property type="term" value="P:cell surface receptor signaling pathway"/>
    <property type="evidence" value="ECO:0007669"/>
    <property type="project" value="UniProtKB-ARBA"/>
</dbReference>
<keyword evidence="2" id="KW-0813">Transport</keyword>
<feature type="site" description="Crucial to convey clamshell closure to channel opening" evidence="17">
    <location>
        <position position="484"/>
    </location>
</feature>
<keyword evidence="22" id="KW-1185">Reference proteome</keyword>
<dbReference type="InterPro" id="IPR015683">
    <property type="entry name" value="Ionotropic_Glu_rcpt"/>
</dbReference>
<feature type="site" description="Interaction with the cone snail toxin Con-ikot-ikot" evidence="17">
    <location>
        <position position="511"/>
    </location>
</feature>
<name>A0A9J6H902_HAELO</name>
<evidence type="ECO:0000259" key="19">
    <source>
        <dbReference type="SMART" id="SM00079"/>
    </source>
</evidence>
<keyword evidence="5" id="KW-0732">Signal</keyword>
<keyword evidence="6 18" id="KW-1133">Transmembrane helix</keyword>
<keyword evidence="8" id="KW-0406">Ion transport</keyword>
<evidence type="ECO:0000256" key="13">
    <source>
        <dbReference type="ARBA" id="ARBA00023286"/>
    </source>
</evidence>
<evidence type="ECO:0000256" key="8">
    <source>
        <dbReference type="ARBA" id="ARBA00023065"/>
    </source>
</evidence>
<dbReference type="Pfam" id="PF00060">
    <property type="entry name" value="Lig_chan"/>
    <property type="match status" value="1"/>
</dbReference>
<keyword evidence="3" id="KW-1003">Cell membrane</keyword>
<dbReference type="VEuPathDB" id="VectorBase:HLOH_040257"/>
<keyword evidence="12" id="KW-0628">Postsynaptic cell membrane</keyword>
<sequence>MKVCGVWRDRPVFPTEFCLRVTQLSRQSPSLLKLQHLFQLTTDRYHLEVKVVKRVQNASDVHRFLRRLEDRDRESRKYVVLDCSADATRQIIINHVRDPFMGRRNYHFLLTSLADAALMYDGAKVLLHAFKQLLRDYPSIFSKNFRRGEVYNNNTRGIDCRREKVMAWEHGEEIAKRIRSAKIKGLTGNISFDDRGFRVNYTIDVVEMTINSEMVKIAEWSDVKGLKLSSPKYRRVYQDTGFESNKTYIVTSILEEPYLMYKKPEPGQVLVGNDVFEGYCKDLADLIADQLKFNYTLKLVNDSKYGGQDPNTQAGWNGMVGELIRQEANMAIAPLTITSARERVIDFTKPFMSLGISIMIKKPMKKKPGVFSFMNPLSREIWMCIIFAYVGVSVVLFLVSRFSPREWRYEETFVGPSVSNDFSLYNSLWFSLGAFMQQGCDICPRSVSGRMVGSVWWFFTLIIISSYTANLAAFLTVERMVTPINSADDLAKQTEVEYGTLWYSSTQEFFRASTLGSGCCRCCCSKHIFPSLLLSDMREH</sequence>
<gene>
    <name evidence="21" type="ORF">HPB48_024982</name>
</gene>
<dbReference type="GO" id="GO:0045211">
    <property type="term" value="C:postsynaptic membrane"/>
    <property type="evidence" value="ECO:0007669"/>
    <property type="project" value="UniProtKB-SubCell"/>
</dbReference>
<dbReference type="EMBL" id="JABSTR010001132">
    <property type="protein sequence ID" value="KAH9383473.1"/>
    <property type="molecule type" value="Genomic_DNA"/>
</dbReference>
<evidence type="ECO:0000313" key="22">
    <source>
        <dbReference type="Proteomes" id="UP000821853"/>
    </source>
</evidence>
<dbReference type="PANTHER" id="PTHR18966">
    <property type="entry name" value="IONOTROPIC GLUTAMATE RECEPTOR"/>
    <property type="match status" value="1"/>
</dbReference>
<reference evidence="21 22" key="1">
    <citation type="journal article" date="2020" name="Cell">
        <title>Large-Scale Comparative Analyses of Tick Genomes Elucidate Their Genetic Diversity and Vector Capacities.</title>
        <authorList>
            <consortium name="Tick Genome and Microbiome Consortium (TIGMIC)"/>
            <person name="Jia N."/>
            <person name="Wang J."/>
            <person name="Shi W."/>
            <person name="Du L."/>
            <person name="Sun Y."/>
            <person name="Zhan W."/>
            <person name="Jiang J.F."/>
            <person name="Wang Q."/>
            <person name="Zhang B."/>
            <person name="Ji P."/>
            <person name="Bell-Sakyi L."/>
            <person name="Cui X.M."/>
            <person name="Yuan T.T."/>
            <person name="Jiang B.G."/>
            <person name="Yang W.F."/>
            <person name="Lam T.T."/>
            <person name="Chang Q.C."/>
            <person name="Ding S.J."/>
            <person name="Wang X.J."/>
            <person name="Zhu J.G."/>
            <person name="Ruan X.D."/>
            <person name="Zhao L."/>
            <person name="Wei J.T."/>
            <person name="Ye R.Z."/>
            <person name="Que T.C."/>
            <person name="Du C.H."/>
            <person name="Zhou Y.H."/>
            <person name="Cheng J.X."/>
            <person name="Dai P.F."/>
            <person name="Guo W.B."/>
            <person name="Han X.H."/>
            <person name="Huang E.J."/>
            <person name="Li L.F."/>
            <person name="Wei W."/>
            <person name="Gao Y.C."/>
            <person name="Liu J.Z."/>
            <person name="Shao H.Z."/>
            <person name="Wang X."/>
            <person name="Wang C.C."/>
            <person name="Yang T.C."/>
            <person name="Huo Q.B."/>
            <person name="Li W."/>
            <person name="Chen H.Y."/>
            <person name="Chen S.E."/>
            <person name="Zhou L.G."/>
            <person name="Ni X.B."/>
            <person name="Tian J.H."/>
            <person name="Sheng Y."/>
            <person name="Liu T."/>
            <person name="Pan Y.S."/>
            <person name="Xia L.Y."/>
            <person name="Li J."/>
            <person name="Zhao F."/>
            <person name="Cao W.C."/>
        </authorList>
    </citation>
    <scope>NUCLEOTIDE SEQUENCE [LARGE SCALE GENOMIC DNA]</scope>
    <source>
        <strain evidence="21">HaeL-2018</strain>
    </source>
</reference>
<keyword evidence="14" id="KW-0407">Ion channel</keyword>
<keyword evidence="9 18" id="KW-0472">Membrane</keyword>
<evidence type="ECO:0000256" key="11">
    <source>
        <dbReference type="ARBA" id="ARBA00023180"/>
    </source>
</evidence>
<evidence type="ECO:0000313" key="21">
    <source>
        <dbReference type="EMBL" id="KAH9383473.1"/>
    </source>
</evidence>
<dbReference type="InterPro" id="IPR019594">
    <property type="entry name" value="Glu/Gly-bd"/>
</dbReference>
<evidence type="ECO:0008006" key="23">
    <source>
        <dbReference type="Google" id="ProtNLM"/>
    </source>
</evidence>
<evidence type="ECO:0000256" key="15">
    <source>
        <dbReference type="ARBA" id="ARBA00034104"/>
    </source>
</evidence>
<evidence type="ECO:0000256" key="6">
    <source>
        <dbReference type="ARBA" id="ARBA00022989"/>
    </source>
</evidence>
<feature type="transmembrane region" description="Helical" evidence="18">
    <location>
        <begin position="455"/>
        <end position="477"/>
    </location>
</feature>
<dbReference type="Proteomes" id="UP000821853">
    <property type="component" value="Unassembled WGS sequence"/>
</dbReference>
<comment type="similarity">
    <text evidence="1">Belongs to the glutamate-gated ion channel (TC 1.A.10.1) family.</text>
</comment>
<comment type="caution">
    <text evidence="21">The sequence shown here is derived from an EMBL/GenBank/DDBJ whole genome shotgun (WGS) entry which is preliminary data.</text>
</comment>
<accession>A0A9J6H902</accession>
<dbReference type="Pfam" id="PF10613">
    <property type="entry name" value="Lig_chan-Glu_bd"/>
    <property type="match status" value="1"/>
</dbReference>
<evidence type="ECO:0000256" key="9">
    <source>
        <dbReference type="ARBA" id="ARBA00023136"/>
    </source>
</evidence>
<evidence type="ECO:0000256" key="16">
    <source>
        <dbReference type="PIRSR" id="PIRSR601508-1"/>
    </source>
</evidence>
<dbReference type="Pfam" id="PF01094">
    <property type="entry name" value="ANF_receptor"/>
    <property type="match status" value="1"/>
</dbReference>
<organism evidence="21 22">
    <name type="scientific">Haemaphysalis longicornis</name>
    <name type="common">Bush tick</name>
    <dbReference type="NCBI Taxonomy" id="44386"/>
    <lineage>
        <taxon>Eukaryota</taxon>
        <taxon>Metazoa</taxon>
        <taxon>Ecdysozoa</taxon>
        <taxon>Arthropoda</taxon>
        <taxon>Chelicerata</taxon>
        <taxon>Arachnida</taxon>
        <taxon>Acari</taxon>
        <taxon>Parasitiformes</taxon>
        <taxon>Ixodida</taxon>
        <taxon>Ixodoidea</taxon>
        <taxon>Ixodidae</taxon>
        <taxon>Haemaphysalinae</taxon>
        <taxon>Haemaphysalis</taxon>
    </lineage>
</organism>
<dbReference type="InterPro" id="IPR001828">
    <property type="entry name" value="ANF_lig-bd_rcpt"/>
</dbReference>
<evidence type="ECO:0000256" key="4">
    <source>
        <dbReference type="ARBA" id="ARBA00022692"/>
    </source>
</evidence>